<dbReference type="AlphaFoldDB" id="H0EQ75"/>
<dbReference type="HOGENOM" id="CLU_2264037_0_0_1"/>
<dbReference type="InParanoid" id="H0EQ75"/>
<keyword evidence="2" id="KW-1185">Reference proteome</keyword>
<dbReference type="Proteomes" id="UP000005446">
    <property type="component" value="Unassembled WGS sequence"/>
</dbReference>
<evidence type="ECO:0000313" key="2">
    <source>
        <dbReference type="Proteomes" id="UP000005446"/>
    </source>
</evidence>
<organism evidence="1 2">
    <name type="scientific">Glarea lozoyensis (strain ATCC 74030 / MF5533)</name>
    <dbReference type="NCBI Taxonomy" id="1104152"/>
    <lineage>
        <taxon>Eukaryota</taxon>
        <taxon>Fungi</taxon>
        <taxon>Dikarya</taxon>
        <taxon>Ascomycota</taxon>
        <taxon>Pezizomycotina</taxon>
        <taxon>Leotiomycetes</taxon>
        <taxon>Helotiales</taxon>
        <taxon>Helotiaceae</taxon>
        <taxon>Glarea</taxon>
    </lineage>
</organism>
<dbReference type="EMBL" id="AGUE01000120">
    <property type="protein sequence ID" value="EHK99353.1"/>
    <property type="molecule type" value="Genomic_DNA"/>
</dbReference>
<evidence type="ECO:0000313" key="1">
    <source>
        <dbReference type="EMBL" id="EHK99353.1"/>
    </source>
</evidence>
<reference evidence="1 2" key="1">
    <citation type="journal article" date="2012" name="Eukaryot. Cell">
        <title>Genome sequence of the fungus Glarea lozoyensis: the first genome sequence of a species from the Helotiaceae family.</title>
        <authorList>
            <person name="Youssar L."/>
            <person name="Gruening B.A."/>
            <person name="Erxleben A."/>
            <person name="Guenther S."/>
            <person name="Huettel W."/>
        </authorList>
    </citation>
    <scope>NUCLEOTIDE SEQUENCE [LARGE SCALE GENOMIC DNA]</scope>
    <source>
        <strain evidence="2">ATCC 74030 / MF5533</strain>
    </source>
</reference>
<accession>H0EQ75</accession>
<protein>
    <submittedName>
        <fullName evidence="1">Uncharacterized protein</fullName>
    </submittedName>
</protein>
<sequence length="103" mass="11505">MKAKYYNVRNPEDMAWETHIVPAVMRVLKSNGIEDMQNMRWGEWLELLEASQGNDGENPAFDLLNFYKNVEIGGGVGCLALHKECAFEKTPGAIIQGTAGVEF</sequence>
<name>H0EQ75_GLAL7</name>
<gene>
    <name evidence="1" type="ORF">M7I_4820</name>
</gene>
<dbReference type="OrthoDB" id="429813at2759"/>
<comment type="caution">
    <text evidence="1">The sequence shown here is derived from an EMBL/GenBank/DDBJ whole genome shotgun (WGS) entry which is preliminary data.</text>
</comment>
<proteinExistence type="predicted"/>